<evidence type="ECO:0008006" key="3">
    <source>
        <dbReference type="Google" id="ProtNLM"/>
    </source>
</evidence>
<comment type="caution">
    <text evidence="1">The sequence shown here is derived from an EMBL/GenBank/DDBJ whole genome shotgun (WGS) entry which is preliminary data.</text>
</comment>
<reference evidence="1 2" key="1">
    <citation type="submission" date="2019-07" db="EMBL/GenBank/DDBJ databases">
        <title>Genomes of sea-ice associated Colwellia species.</title>
        <authorList>
            <person name="Bowman J.P."/>
        </authorList>
    </citation>
    <scope>NUCLEOTIDE SEQUENCE [LARGE SCALE GENOMIC DNA]</scope>
    <source>
        <strain evidence="1 2">ACAM 459</strain>
    </source>
</reference>
<evidence type="ECO:0000313" key="1">
    <source>
        <dbReference type="EMBL" id="TWX67972.1"/>
    </source>
</evidence>
<dbReference type="RefSeq" id="WP_146788059.1">
    <property type="nucleotide sequence ID" value="NZ_VOLT01000005.1"/>
</dbReference>
<dbReference type="Proteomes" id="UP000321822">
    <property type="component" value="Unassembled WGS sequence"/>
</dbReference>
<evidence type="ECO:0000313" key="2">
    <source>
        <dbReference type="Proteomes" id="UP000321822"/>
    </source>
</evidence>
<gene>
    <name evidence="1" type="ORF">ESZ36_11870</name>
</gene>
<accession>A0A5C6QHA7</accession>
<name>A0A5C6QHA7_9GAMM</name>
<organism evidence="1 2">
    <name type="scientific">Colwellia demingiae</name>
    <dbReference type="NCBI Taxonomy" id="89401"/>
    <lineage>
        <taxon>Bacteria</taxon>
        <taxon>Pseudomonadati</taxon>
        <taxon>Pseudomonadota</taxon>
        <taxon>Gammaproteobacteria</taxon>
        <taxon>Alteromonadales</taxon>
        <taxon>Colwelliaceae</taxon>
        <taxon>Colwellia</taxon>
    </lineage>
</organism>
<dbReference type="AlphaFoldDB" id="A0A5C6QHA7"/>
<keyword evidence="2" id="KW-1185">Reference proteome</keyword>
<protein>
    <recommendedName>
        <fullName evidence="3">Nuclear transport factor 2 family protein</fullName>
    </recommendedName>
</protein>
<dbReference type="OrthoDB" id="1492853at2"/>
<proteinExistence type="predicted"/>
<sequence>MRIDIKLQELFKRYQNAFIHYDINEVSRCYHLPCTLNTPDKIILLSSPSDCIQEFGSIFTQLKEAKTSDIIAKKASFEQVSKQLYLVCIDWDFIDGQGQVFADFTAIYHVLDSEGALKIINVISHELDSSLTLTEPLDW</sequence>
<dbReference type="EMBL" id="VOLT01000005">
    <property type="protein sequence ID" value="TWX67972.1"/>
    <property type="molecule type" value="Genomic_DNA"/>
</dbReference>